<dbReference type="Proteomes" id="UP000626148">
    <property type="component" value="Unassembled WGS sequence"/>
</dbReference>
<organism evidence="2 3">
    <name type="scientific">Saccharospirillum salsuginis</name>
    <dbReference type="NCBI Taxonomy" id="418750"/>
    <lineage>
        <taxon>Bacteria</taxon>
        <taxon>Pseudomonadati</taxon>
        <taxon>Pseudomonadota</taxon>
        <taxon>Gammaproteobacteria</taxon>
        <taxon>Oceanospirillales</taxon>
        <taxon>Saccharospirillaceae</taxon>
        <taxon>Saccharospirillum</taxon>
    </lineage>
</organism>
<proteinExistence type="predicted"/>
<sequence>MSGMLIRWQDWLVSDGWDAPRGISEAWMPKLSPHGGVYGGPLGASHPADTGFWHPIKPSRGGFNHDTRGYTKAPV</sequence>
<reference evidence="2" key="2">
    <citation type="submission" date="2020-09" db="EMBL/GenBank/DDBJ databases">
        <authorList>
            <person name="Sun Q."/>
            <person name="Kim S."/>
        </authorList>
    </citation>
    <scope>NUCLEOTIDE SEQUENCE</scope>
    <source>
        <strain evidence="2">KCTC 22169</strain>
    </source>
</reference>
<name>A0A918NDC4_9GAMM</name>
<evidence type="ECO:0000313" key="2">
    <source>
        <dbReference type="EMBL" id="GGX59116.1"/>
    </source>
</evidence>
<feature type="region of interest" description="Disordered" evidence="1">
    <location>
        <begin position="49"/>
        <end position="75"/>
    </location>
</feature>
<protein>
    <submittedName>
        <fullName evidence="2">Uncharacterized protein</fullName>
    </submittedName>
</protein>
<reference evidence="2" key="1">
    <citation type="journal article" date="2014" name="Int. J. Syst. Evol. Microbiol.">
        <title>Complete genome sequence of Corynebacterium casei LMG S-19264T (=DSM 44701T), isolated from a smear-ripened cheese.</title>
        <authorList>
            <consortium name="US DOE Joint Genome Institute (JGI-PGF)"/>
            <person name="Walter F."/>
            <person name="Albersmeier A."/>
            <person name="Kalinowski J."/>
            <person name="Ruckert C."/>
        </authorList>
    </citation>
    <scope>NUCLEOTIDE SEQUENCE</scope>
    <source>
        <strain evidence="2">KCTC 22169</strain>
    </source>
</reference>
<comment type="caution">
    <text evidence="2">The sequence shown here is derived from an EMBL/GenBank/DDBJ whole genome shotgun (WGS) entry which is preliminary data.</text>
</comment>
<keyword evidence="3" id="KW-1185">Reference proteome</keyword>
<evidence type="ECO:0000256" key="1">
    <source>
        <dbReference type="SAM" id="MobiDB-lite"/>
    </source>
</evidence>
<dbReference type="EMBL" id="BMXR01000007">
    <property type="protein sequence ID" value="GGX59116.1"/>
    <property type="molecule type" value="Genomic_DNA"/>
</dbReference>
<accession>A0A918NDC4</accession>
<evidence type="ECO:0000313" key="3">
    <source>
        <dbReference type="Proteomes" id="UP000626148"/>
    </source>
</evidence>
<dbReference type="AlphaFoldDB" id="A0A918NDC4"/>
<gene>
    <name evidence="2" type="ORF">GCM10007392_28570</name>
</gene>